<evidence type="ECO:0000313" key="5">
    <source>
        <dbReference type="EMBL" id="KAL2328958.1"/>
    </source>
</evidence>
<sequence>MSLNYVKKGYSFLITNLFPLCLAPLIGIIIMKQEDMDQVWLHLHCNLVRVIICIVFGITFYIKMRRPRPVYLVDFACYKPPPHLKVPFTQFILHATLNGNFNDSSLQFQRKILERSGLGDETYLPETMHNIPQTPSMAAAREEARQVMFGALDDLFANTKIKTKDIKIVIVNCSLFNPTPSLTAMIVNRYKMGCDVMTYNLGGMGCSAGLIAIDLAKNLLHLHGNSYAVVRFFSRTRFLRGIEPSTSLFMS</sequence>
<keyword evidence="3" id="KW-0812">Transmembrane</keyword>
<name>A0ABD1LZK9_9FABA</name>
<feature type="transmembrane region" description="Helical" evidence="3">
    <location>
        <begin position="12"/>
        <end position="33"/>
    </location>
</feature>
<gene>
    <name evidence="5" type="ORF">Fmac_022385</name>
</gene>
<keyword evidence="1" id="KW-0012">Acyltransferase</keyword>
<comment type="catalytic activity">
    <reaction evidence="2">
        <text>a very-long-chain acyl-CoA + malonyl-CoA + H(+) = a very-long-chain 3-oxoacyl-CoA + CO2 + CoA</text>
        <dbReference type="Rhea" id="RHEA:32727"/>
        <dbReference type="ChEBI" id="CHEBI:15378"/>
        <dbReference type="ChEBI" id="CHEBI:16526"/>
        <dbReference type="ChEBI" id="CHEBI:57287"/>
        <dbReference type="ChEBI" id="CHEBI:57384"/>
        <dbReference type="ChEBI" id="CHEBI:90725"/>
        <dbReference type="ChEBI" id="CHEBI:90736"/>
        <dbReference type="EC" id="2.3.1.199"/>
    </reaction>
</comment>
<evidence type="ECO:0000256" key="2">
    <source>
        <dbReference type="ARBA" id="ARBA00047375"/>
    </source>
</evidence>
<evidence type="ECO:0000313" key="6">
    <source>
        <dbReference type="Proteomes" id="UP001603857"/>
    </source>
</evidence>
<organism evidence="5 6">
    <name type="scientific">Flemingia macrophylla</name>
    <dbReference type="NCBI Taxonomy" id="520843"/>
    <lineage>
        <taxon>Eukaryota</taxon>
        <taxon>Viridiplantae</taxon>
        <taxon>Streptophyta</taxon>
        <taxon>Embryophyta</taxon>
        <taxon>Tracheophyta</taxon>
        <taxon>Spermatophyta</taxon>
        <taxon>Magnoliopsida</taxon>
        <taxon>eudicotyledons</taxon>
        <taxon>Gunneridae</taxon>
        <taxon>Pentapetalae</taxon>
        <taxon>rosids</taxon>
        <taxon>fabids</taxon>
        <taxon>Fabales</taxon>
        <taxon>Fabaceae</taxon>
        <taxon>Papilionoideae</taxon>
        <taxon>50 kb inversion clade</taxon>
        <taxon>NPAAA clade</taxon>
        <taxon>indigoferoid/millettioid clade</taxon>
        <taxon>Phaseoleae</taxon>
        <taxon>Flemingia</taxon>
    </lineage>
</organism>
<dbReference type="AlphaFoldDB" id="A0ABD1LZK9"/>
<dbReference type="EMBL" id="JBGMDY010000007">
    <property type="protein sequence ID" value="KAL2328958.1"/>
    <property type="molecule type" value="Genomic_DNA"/>
</dbReference>
<dbReference type="Gene3D" id="3.40.47.10">
    <property type="match status" value="1"/>
</dbReference>
<comment type="caution">
    <text evidence="5">The sequence shown here is derived from an EMBL/GenBank/DDBJ whole genome shotgun (WGS) entry which is preliminary data.</text>
</comment>
<dbReference type="Pfam" id="PF08392">
    <property type="entry name" value="FAE1_CUT1_RppA"/>
    <property type="match status" value="1"/>
</dbReference>
<dbReference type="InterPro" id="IPR013601">
    <property type="entry name" value="FAE1_typ3_polyketide_synth"/>
</dbReference>
<accession>A0ABD1LZK9</accession>
<evidence type="ECO:0000256" key="3">
    <source>
        <dbReference type="SAM" id="Phobius"/>
    </source>
</evidence>
<dbReference type="SUPFAM" id="SSF53901">
    <property type="entry name" value="Thiolase-like"/>
    <property type="match status" value="1"/>
</dbReference>
<keyword evidence="6" id="KW-1185">Reference proteome</keyword>
<keyword evidence="1" id="KW-0808">Transferase</keyword>
<proteinExistence type="predicted"/>
<keyword evidence="3" id="KW-0472">Membrane</keyword>
<feature type="domain" description="FAE" evidence="4">
    <location>
        <begin position="63"/>
        <end position="230"/>
    </location>
</feature>
<feature type="transmembrane region" description="Helical" evidence="3">
    <location>
        <begin position="39"/>
        <end position="62"/>
    </location>
</feature>
<evidence type="ECO:0000259" key="4">
    <source>
        <dbReference type="Pfam" id="PF08392"/>
    </source>
</evidence>
<dbReference type="InterPro" id="IPR016039">
    <property type="entry name" value="Thiolase-like"/>
</dbReference>
<dbReference type="PANTHER" id="PTHR31561">
    <property type="entry name" value="3-KETOACYL-COA SYNTHASE"/>
    <property type="match status" value="1"/>
</dbReference>
<protein>
    <recommendedName>
        <fullName evidence="4">FAE domain-containing protein</fullName>
    </recommendedName>
</protein>
<dbReference type="GO" id="GO:0009922">
    <property type="term" value="F:fatty acid elongase activity"/>
    <property type="evidence" value="ECO:0007669"/>
    <property type="project" value="UniProtKB-EC"/>
</dbReference>
<reference evidence="5 6" key="1">
    <citation type="submission" date="2024-08" db="EMBL/GenBank/DDBJ databases">
        <title>Insights into the chromosomal genome structure of Flemingia macrophylla.</title>
        <authorList>
            <person name="Ding Y."/>
            <person name="Zhao Y."/>
            <person name="Bi W."/>
            <person name="Wu M."/>
            <person name="Zhao G."/>
            <person name="Gong Y."/>
            <person name="Li W."/>
            <person name="Zhang P."/>
        </authorList>
    </citation>
    <scope>NUCLEOTIDE SEQUENCE [LARGE SCALE GENOMIC DNA]</scope>
    <source>
        <strain evidence="5">DYQJB</strain>
        <tissue evidence="5">Leaf</tissue>
    </source>
</reference>
<keyword evidence="3" id="KW-1133">Transmembrane helix</keyword>
<dbReference type="InterPro" id="IPR012392">
    <property type="entry name" value="3-ktacl-CoA_syn"/>
</dbReference>
<dbReference type="Proteomes" id="UP001603857">
    <property type="component" value="Unassembled WGS sequence"/>
</dbReference>
<evidence type="ECO:0000256" key="1">
    <source>
        <dbReference type="ARBA" id="ARBA00023315"/>
    </source>
</evidence>